<accession>A0A2G5SS87</accession>
<gene>
    <name evidence="2" type="primary">Cni-C18B2.1</name>
    <name evidence="2" type="synonym">Cnig_chr_X.g23912</name>
    <name evidence="2" type="ORF">B9Z55_023912</name>
</gene>
<proteinExistence type="predicted"/>
<organism evidence="2 3">
    <name type="scientific">Caenorhabditis nigoni</name>
    <dbReference type="NCBI Taxonomy" id="1611254"/>
    <lineage>
        <taxon>Eukaryota</taxon>
        <taxon>Metazoa</taxon>
        <taxon>Ecdysozoa</taxon>
        <taxon>Nematoda</taxon>
        <taxon>Chromadorea</taxon>
        <taxon>Rhabditida</taxon>
        <taxon>Rhabditina</taxon>
        <taxon>Rhabditomorpha</taxon>
        <taxon>Rhabditoidea</taxon>
        <taxon>Rhabditidae</taxon>
        <taxon>Peloderinae</taxon>
        <taxon>Caenorhabditis</taxon>
    </lineage>
</organism>
<dbReference type="AlphaFoldDB" id="A0A2G5SS87"/>
<dbReference type="Pfam" id="PF03567">
    <property type="entry name" value="Sulfotransfer_2"/>
    <property type="match status" value="1"/>
</dbReference>
<evidence type="ECO:0008006" key="4">
    <source>
        <dbReference type="Google" id="ProtNLM"/>
    </source>
</evidence>
<keyword evidence="3" id="KW-1185">Reference proteome</keyword>
<keyword evidence="1" id="KW-0472">Membrane</keyword>
<dbReference type="PANTHER" id="PTHR22900:SF4">
    <property type="entry name" value="PROTEIN CBG14246"/>
    <property type="match status" value="1"/>
</dbReference>
<dbReference type="GO" id="GO:0047756">
    <property type="term" value="F:chondroitin 4-sulfotransferase activity"/>
    <property type="evidence" value="ECO:0007669"/>
    <property type="project" value="InterPro"/>
</dbReference>
<dbReference type="GO" id="GO:0016020">
    <property type="term" value="C:membrane"/>
    <property type="evidence" value="ECO:0007669"/>
    <property type="project" value="InterPro"/>
</dbReference>
<dbReference type="InterPro" id="IPR005331">
    <property type="entry name" value="Sulfotransferase"/>
</dbReference>
<evidence type="ECO:0000313" key="2">
    <source>
        <dbReference type="EMBL" id="PIC17799.1"/>
    </source>
</evidence>
<evidence type="ECO:0000313" key="3">
    <source>
        <dbReference type="Proteomes" id="UP000230233"/>
    </source>
</evidence>
<dbReference type="Proteomes" id="UP000230233">
    <property type="component" value="Chromosome X"/>
</dbReference>
<keyword evidence="1" id="KW-0812">Transmembrane</keyword>
<dbReference type="GO" id="GO:1902884">
    <property type="term" value="P:positive regulation of response to oxidative stress"/>
    <property type="evidence" value="ECO:0007669"/>
    <property type="project" value="InterPro"/>
</dbReference>
<dbReference type="EMBL" id="PDUG01000006">
    <property type="protein sequence ID" value="PIC17799.1"/>
    <property type="molecule type" value="Genomic_DNA"/>
</dbReference>
<keyword evidence="1" id="KW-1133">Transmembrane helix</keyword>
<dbReference type="InterPro" id="IPR007669">
    <property type="entry name" value="Chst-1-like"/>
</dbReference>
<comment type="caution">
    <text evidence="2">The sequence shown here is derived from an EMBL/GenBank/DDBJ whole genome shotgun (WGS) entry which is preliminary data.</text>
</comment>
<feature type="transmembrane region" description="Helical" evidence="1">
    <location>
        <begin position="18"/>
        <end position="40"/>
    </location>
</feature>
<dbReference type="GO" id="GO:0050650">
    <property type="term" value="P:chondroitin sulfate proteoglycan biosynthetic process"/>
    <property type="evidence" value="ECO:0007669"/>
    <property type="project" value="InterPro"/>
</dbReference>
<sequence>MSSTKSDLSERVEIDAMYILKVALVPLSLAASILFLYLYVKPIEQHSATMLVAPKSRDMRAEQVRMFALNEIVKANSHDLPPRSRNISAKALCKQKFACAPFNRRYETMIRVAPQYKMVNCVVQKSMSTMMTGAMCYLYNETQYEKSGRSFDDEFSGRLCKNQNEFSSVNSVRDEFNISYVKHDWTFSMVTRNPIDRFVSGYVDRCVRLALKNETQCNGCGLNMTCFIETEYKRLMEISYKRKTHRTMEDAHFFPQVWHCDLNEEFEFFEFIQYSGNAEDKMVPQLQDLLERQNVPGKSIEFIKNELIYKKSSHSTTGTPAKRFYYSRLMKSPYLLEFIVKMFYYDFLRFHYELPPGF</sequence>
<dbReference type="STRING" id="1611254.A0A2G5SS87"/>
<dbReference type="PANTHER" id="PTHR22900">
    <property type="entry name" value="PROTEIN CBG14245-RELATED"/>
    <property type="match status" value="1"/>
</dbReference>
<evidence type="ECO:0000256" key="1">
    <source>
        <dbReference type="SAM" id="Phobius"/>
    </source>
</evidence>
<dbReference type="OrthoDB" id="408912at2759"/>
<name>A0A2G5SS87_9PELO</name>
<protein>
    <recommendedName>
        <fullName evidence="4">Sulfotransferase domain-containing protein</fullName>
    </recommendedName>
</protein>
<reference evidence="3" key="1">
    <citation type="submission" date="2017-10" db="EMBL/GenBank/DDBJ databases">
        <title>Rapid genome shrinkage in a self-fertile nematode reveals novel sperm competition proteins.</title>
        <authorList>
            <person name="Yin D."/>
            <person name="Schwarz E.M."/>
            <person name="Thomas C.G."/>
            <person name="Felde R.L."/>
            <person name="Korf I.F."/>
            <person name="Cutter A.D."/>
            <person name="Schartner C.M."/>
            <person name="Ralston E.J."/>
            <person name="Meyer B.J."/>
            <person name="Haag E.S."/>
        </authorList>
    </citation>
    <scope>NUCLEOTIDE SEQUENCE [LARGE SCALE GENOMIC DNA]</scope>
    <source>
        <strain evidence="3">JU1422</strain>
    </source>
</reference>